<dbReference type="Gene3D" id="3.30.1120.10">
    <property type="match status" value="1"/>
</dbReference>
<accession>A0ABR1FWX0</accession>
<dbReference type="PANTHER" id="PTHR10342:SF274">
    <property type="entry name" value="ARYLSULFATASE B"/>
    <property type="match status" value="1"/>
</dbReference>
<evidence type="ECO:0000256" key="3">
    <source>
        <dbReference type="ARBA" id="ARBA00023180"/>
    </source>
</evidence>
<proteinExistence type="predicted"/>
<gene>
    <name evidence="6" type="ORF">SO694_00113079</name>
</gene>
<evidence type="ECO:0000259" key="5">
    <source>
        <dbReference type="Pfam" id="PF00884"/>
    </source>
</evidence>
<evidence type="ECO:0000256" key="1">
    <source>
        <dbReference type="ARBA" id="ARBA00022723"/>
    </source>
</evidence>
<feature type="domain" description="Sulfatase N-terminal" evidence="5">
    <location>
        <begin position="90"/>
        <end position="442"/>
    </location>
</feature>
<organism evidence="6 7">
    <name type="scientific">Aureococcus anophagefferens</name>
    <name type="common">Harmful bloom alga</name>
    <dbReference type="NCBI Taxonomy" id="44056"/>
    <lineage>
        <taxon>Eukaryota</taxon>
        <taxon>Sar</taxon>
        <taxon>Stramenopiles</taxon>
        <taxon>Ochrophyta</taxon>
        <taxon>Pelagophyceae</taxon>
        <taxon>Pelagomonadales</taxon>
        <taxon>Pelagomonadaceae</taxon>
        <taxon>Aureococcus</taxon>
    </lineage>
</organism>
<dbReference type="PANTHER" id="PTHR10342">
    <property type="entry name" value="ARYLSULFATASE"/>
    <property type="match status" value="1"/>
</dbReference>
<evidence type="ECO:0000256" key="4">
    <source>
        <dbReference type="SAM" id="MobiDB-lite"/>
    </source>
</evidence>
<dbReference type="SUPFAM" id="SSF53649">
    <property type="entry name" value="Alkaline phosphatase-like"/>
    <property type="match status" value="1"/>
</dbReference>
<dbReference type="Proteomes" id="UP001363151">
    <property type="component" value="Unassembled WGS sequence"/>
</dbReference>
<comment type="caution">
    <text evidence="6">The sequence shown here is derived from an EMBL/GenBank/DDBJ whole genome shotgun (WGS) entry which is preliminary data.</text>
</comment>
<evidence type="ECO:0000313" key="7">
    <source>
        <dbReference type="Proteomes" id="UP001363151"/>
    </source>
</evidence>
<evidence type="ECO:0000313" key="6">
    <source>
        <dbReference type="EMBL" id="KAK7240479.1"/>
    </source>
</evidence>
<evidence type="ECO:0000256" key="2">
    <source>
        <dbReference type="ARBA" id="ARBA00022837"/>
    </source>
</evidence>
<dbReference type="InterPro" id="IPR047115">
    <property type="entry name" value="ARSB"/>
</dbReference>
<dbReference type="EMBL" id="JBBJCI010000212">
    <property type="protein sequence ID" value="KAK7240479.1"/>
    <property type="molecule type" value="Genomic_DNA"/>
</dbReference>
<dbReference type="InterPro" id="IPR000917">
    <property type="entry name" value="Sulfatase_N"/>
</dbReference>
<sequence length="643" mass="70034">MGDSYASSESSEDGAWEVRPLFSGDAPSTPPPAEAPCAFPTTLLRRPSLRFAAALAVAAAIGLAARRRGAGAARRRPSRARARGVSRTMPHVLHVVLDDVGWDDLWESRDLPPAVVSPTIFRLAKEGVKLTSYYGQSYCTPARAALLTGKFVHRLGFASPEADYWGPLEVVGDANYSVPLGHELLPAHLRNLGYATHGVGKWNVGHCATEYLPWKRGFDTFLGYFSDGIHYTTHAVDEFGGGAISADDDAVDEAHTLADLVYYDGDDASFRWDRGLDFLGEHTTAVFAREALRRLRGGGDAAKYVWLAFHGAHDNEGSLEGVDVDDDAFDGLAETLTAGRLAFAKNLRFMDDAIFGLKRALLESGRDFLVAVHSDNGGFPCARYLGGSNAPLRGAKFDFMEGALRLPALLYSPTLLSTVARGRAYNHLFHHVDWLATFLSAATATAAPEVAAKLGPGYDSVDHLGAINDAQVTGPRTRAPARILFSVSATGLVVRDGDYKLIREYGDSGWFEPDLDASGFSREDAKRVCFEGDEPQTFLFNVRDDPEERANVVDALPDVAARLAAYGDDAYRDEFFHFPLERAWIFHELDDEEAVRLRATWIDTSDDDVYRFIAPWGCMLVFDDGSTAPGGAGVRLEDTRGPG</sequence>
<dbReference type="Pfam" id="PF00884">
    <property type="entry name" value="Sulfatase"/>
    <property type="match status" value="1"/>
</dbReference>
<dbReference type="Gene3D" id="3.40.720.10">
    <property type="entry name" value="Alkaline Phosphatase, subunit A"/>
    <property type="match status" value="1"/>
</dbReference>
<dbReference type="InterPro" id="IPR017850">
    <property type="entry name" value="Alkaline_phosphatase_core_sf"/>
</dbReference>
<feature type="region of interest" description="Disordered" evidence="4">
    <location>
        <begin position="1"/>
        <end position="34"/>
    </location>
</feature>
<reference evidence="6 7" key="1">
    <citation type="submission" date="2024-03" db="EMBL/GenBank/DDBJ databases">
        <title>Aureococcus anophagefferens CCMP1851 and Kratosvirus quantuckense: Draft genome of a second virus-susceptible host strain in the model system.</title>
        <authorList>
            <person name="Chase E."/>
            <person name="Truchon A.R."/>
            <person name="Schepens W."/>
            <person name="Wilhelm S.W."/>
        </authorList>
    </citation>
    <scope>NUCLEOTIDE SEQUENCE [LARGE SCALE GENOMIC DNA]</scope>
    <source>
        <strain evidence="6 7">CCMP1851</strain>
    </source>
</reference>
<protein>
    <submittedName>
        <fullName evidence="6">Sulfuric ester hydrolase</fullName>
    </submittedName>
</protein>
<dbReference type="GO" id="GO:0016787">
    <property type="term" value="F:hydrolase activity"/>
    <property type="evidence" value="ECO:0007669"/>
    <property type="project" value="UniProtKB-KW"/>
</dbReference>
<keyword evidence="3" id="KW-0325">Glycoprotein</keyword>
<keyword evidence="6" id="KW-0378">Hydrolase</keyword>
<keyword evidence="7" id="KW-1185">Reference proteome</keyword>
<keyword evidence="1" id="KW-0479">Metal-binding</keyword>
<keyword evidence="2" id="KW-0106">Calcium</keyword>
<name>A0ABR1FWX0_AURAN</name>